<keyword evidence="2" id="KW-1185">Reference proteome</keyword>
<organism evidence="1 2">
    <name type="scientific">Wickerhamomyces pijperi</name>
    <name type="common">Yeast</name>
    <name type="synonym">Pichia pijperi</name>
    <dbReference type="NCBI Taxonomy" id="599730"/>
    <lineage>
        <taxon>Eukaryota</taxon>
        <taxon>Fungi</taxon>
        <taxon>Dikarya</taxon>
        <taxon>Ascomycota</taxon>
        <taxon>Saccharomycotina</taxon>
        <taxon>Saccharomycetes</taxon>
        <taxon>Phaffomycetales</taxon>
        <taxon>Wickerhamomycetaceae</taxon>
        <taxon>Wickerhamomyces</taxon>
    </lineage>
</organism>
<sequence length="120" mass="14124">MTNQTISEVFQEFQEDIESIKGTLKGYKTLVMKLQDFNTSNNQQSNIDSKQKLINQTTMFQTMVFQNIQVLYDRVDEICQDFEKPGEEGTTDNKRKFIKEVDLIHEQFINIKTTFESLLQ</sequence>
<gene>
    <name evidence="1" type="ORF">WICPIJ_003993</name>
</gene>
<reference evidence="1" key="1">
    <citation type="journal article" date="2021" name="Open Biol.">
        <title>Shared evolutionary footprints suggest mitochondrial oxidative damage underlies multiple complex I losses in fungi.</title>
        <authorList>
            <person name="Schikora-Tamarit M.A."/>
            <person name="Marcet-Houben M."/>
            <person name="Nosek J."/>
            <person name="Gabaldon T."/>
        </authorList>
    </citation>
    <scope>NUCLEOTIDE SEQUENCE</scope>
    <source>
        <strain evidence="1">CBS2887</strain>
    </source>
</reference>
<protein>
    <submittedName>
        <fullName evidence="1">Uncharacterized protein</fullName>
    </submittedName>
</protein>
<evidence type="ECO:0000313" key="1">
    <source>
        <dbReference type="EMBL" id="KAH3685056.1"/>
    </source>
</evidence>
<dbReference type="Proteomes" id="UP000774326">
    <property type="component" value="Unassembled WGS sequence"/>
</dbReference>
<name>A0A9P8TNR0_WICPI</name>
<evidence type="ECO:0000313" key="2">
    <source>
        <dbReference type="Proteomes" id="UP000774326"/>
    </source>
</evidence>
<proteinExistence type="predicted"/>
<dbReference type="EMBL" id="JAEUBG010002190">
    <property type="protein sequence ID" value="KAH3685056.1"/>
    <property type="molecule type" value="Genomic_DNA"/>
</dbReference>
<accession>A0A9P8TNR0</accession>
<dbReference type="AlphaFoldDB" id="A0A9P8TNR0"/>
<reference evidence="1" key="2">
    <citation type="submission" date="2021-01" db="EMBL/GenBank/DDBJ databases">
        <authorList>
            <person name="Schikora-Tamarit M.A."/>
        </authorList>
    </citation>
    <scope>NUCLEOTIDE SEQUENCE</scope>
    <source>
        <strain evidence="1">CBS2887</strain>
    </source>
</reference>
<comment type="caution">
    <text evidence="1">The sequence shown here is derived from an EMBL/GenBank/DDBJ whole genome shotgun (WGS) entry which is preliminary data.</text>
</comment>